<comment type="caution">
    <text evidence="1">The sequence shown here is derived from an EMBL/GenBank/DDBJ whole genome shotgun (WGS) entry which is preliminary data.</text>
</comment>
<evidence type="ECO:0000313" key="2">
    <source>
        <dbReference type="Proteomes" id="UP001177021"/>
    </source>
</evidence>
<organism evidence="1 2">
    <name type="scientific">Trifolium pratense</name>
    <name type="common">Red clover</name>
    <dbReference type="NCBI Taxonomy" id="57577"/>
    <lineage>
        <taxon>Eukaryota</taxon>
        <taxon>Viridiplantae</taxon>
        <taxon>Streptophyta</taxon>
        <taxon>Embryophyta</taxon>
        <taxon>Tracheophyta</taxon>
        <taxon>Spermatophyta</taxon>
        <taxon>Magnoliopsida</taxon>
        <taxon>eudicotyledons</taxon>
        <taxon>Gunneridae</taxon>
        <taxon>Pentapetalae</taxon>
        <taxon>rosids</taxon>
        <taxon>fabids</taxon>
        <taxon>Fabales</taxon>
        <taxon>Fabaceae</taxon>
        <taxon>Papilionoideae</taxon>
        <taxon>50 kb inversion clade</taxon>
        <taxon>NPAAA clade</taxon>
        <taxon>Hologalegina</taxon>
        <taxon>IRL clade</taxon>
        <taxon>Trifolieae</taxon>
        <taxon>Trifolium</taxon>
    </lineage>
</organism>
<name>A0ACB0LX88_TRIPR</name>
<sequence>MLDNEKMKKKRMTKRKDFDMVEEMGREVMDKQSGISVYNDEVDHSDYGSYTNSTTFEKKSSFDPINGCSSSN</sequence>
<protein>
    <submittedName>
        <fullName evidence="1">Uncharacterized protein</fullName>
    </submittedName>
</protein>
<accession>A0ACB0LX88</accession>
<gene>
    <name evidence="1" type="ORF">MILVUS5_LOCUS36413</name>
</gene>
<keyword evidence="2" id="KW-1185">Reference proteome</keyword>
<dbReference type="Proteomes" id="UP001177021">
    <property type="component" value="Unassembled WGS sequence"/>
</dbReference>
<dbReference type="EMBL" id="CASHSV030000716">
    <property type="protein sequence ID" value="CAJ2672839.1"/>
    <property type="molecule type" value="Genomic_DNA"/>
</dbReference>
<reference evidence="1" key="1">
    <citation type="submission" date="2023-10" db="EMBL/GenBank/DDBJ databases">
        <authorList>
            <person name="Rodriguez Cubillos JULIANA M."/>
            <person name="De Vega J."/>
        </authorList>
    </citation>
    <scope>NUCLEOTIDE SEQUENCE</scope>
</reference>
<proteinExistence type="predicted"/>
<evidence type="ECO:0000313" key="1">
    <source>
        <dbReference type="EMBL" id="CAJ2672839.1"/>
    </source>
</evidence>